<organism evidence="1">
    <name type="scientific">marine sediment metagenome</name>
    <dbReference type="NCBI Taxonomy" id="412755"/>
    <lineage>
        <taxon>unclassified sequences</taxon>
        <taxon>metagenomes</taxon>
        <taxon>ecological metagenomes</taxon>
    </lineage>
</organism>
<dbReference type="AlphaFoldDB" id="A0A0F9G8K1"/>
<comment type="caution">
    <text evidence="1">The sequence shown here is derived from an EMBL/GenBank/DDBJ whole genome shotgun (WGS) entry which is preliminary data.</text>
</comment>
<dbReference type="EMBL" id="LAZR01018740">
    <property type="protein sequence ID" value="KKL95184.1"/>
    <property type="molecule type" value="Genomic_DNA"/>
</dbReference>
<accession>A0A0F9G8K1</accession>
<reference evidence="1" key="1">
    <citation type="journal article" date="2015" name="Nature">
        <title>Complex archaea that bridge the gap between prokaryotes and eukaryotes.</title>
        <authorList>
            <person name="Spang A."/>
            <person name="Saw J.H."/>
            <person name="Jorgensen S.L."/>
            <person name="Zaremba-Niedzwiedzka K."/>
            <person name="Martijn J."/>
            <person name="Lind A.E."/>
            <person name="van Eijk R."/>
            <person name="Schleper C."/>
            <person name="Guy L."/>
            <person name="Ettema T.J."/>
        </authorList>
    </citation>
    <scope>NUCLEOTIDE SEQUENCE</scope>
</reference>
<evidence type="ECO:0000313" key="1">
    <source>
        <dbReference type="EMBL" id="KKL95184.1"/>
    </source>
</evidence>
<protein>
    <submittedName>
        <fullName evidence="1">Uncharacterized protein</fullName>
    </submittedName>
</protein>
<gene>
    <name evidence="1" type="ORF">LCGC14_1857170</name>
</gene>
<proteinExistence type="predicted"/>
<sequence length="75" mass="8694">MKRRKKINGILPTLFTIRDLRQDAQADYEQVSRKVYKIAARKCSEAGVPIRTGVEYRHGRAVKMLTILQSHQIQL</sequence>
<name>A0A0F9G8K1_9ZZZZ</name>